<feature type="chain" id="PRO_5035603656" evidence="1">
    <location>
        <begin position="21"/>
        <end position="213"/>
    </location>
</feature>
<organism evidence="2 8">
    <name type="scientific">Rotaria magnacalcarata</name>
    <dbReference type="NCBI Taxonomy" id="392030"/>
    <lineage>
        <taxon>Eukaryota</taxon>
        <taxon>Metazoa</taxon>
        <taxon>Spiralia</taxon>
        <taxon>Gnathifera</taxon>
        <taxon>Rotifera</taxon>
        <taxon>Eurotatoria</taxon>
        <taxon>Bdelloidea</taxon>
        <taxon>Philodinida</taxon>
        <taxon>Philodinidae</taxon>
        <taxon>Rotaria</taxon>
    </lineage>
</organism>
<feature type="signal peptide" evidence="1">
    <location>
        <begin position="1"/>
        <end position="20"/>
    </location>
</feature>
<evidence type="ECO:0000313" key="5">
    <source>
        <dbReference type="EMBL" id="CAF3883529.1"/>
    </source>
</evidence>
<gene>
    <name evidence="5" type="ORF">BYL167_LOCUS7575</name>
    <name evidence="2" type="ORF">CJN711_LOCUS12778</name>
    <name evidence="7" type="ORF">GIL414_LOCUS11907</name>
    <name evidence="3" type="ORF">KQP761_LOCUS1992</name>
    <name evidence="4" type="ORF">MBJ925_LOCUS6686</name>
    <name evidence="6" type="ORF">SMN809_LOCUS6230</name>
</gene>
<dbReference type="EMBL" id="CAJNOV010005604">
    <property type="protein sequence ID" value="CAF1216524.1"/>
    <property type="molecule type" value="Genomic_DNA"/>
</dbReference>
<dbReference type="Proteomes" id="UP000681967">
    <property type="component" value="Unassembled WGS sequence"/>
</dbReference>
<evidence type="ECO:0000313" key="4">
    <source>
        <dbReference type="EMBL" id="CAF1968273.1"/>
    </source>
</evidence>
<protein>
    <submittedName>
        <fullName evidence="2">Uncharacterized protein</fullName>
    </submittedName>
</protein>
<proteinExistence type="predicted"/>
<evidence type="ECO:0000313" key="6">
    <source>
        <dbReference type="EMBL" id="CAF3893136.1"/>
    </source>
</evidence>
<dbReference type="EMBL" id="CAJNRE010002156">
    <property type="protein sequence ID" value="CAF1968273.1"/>
    <property type="molecule type" value="Genomic_DNA"/>
</dbReference>
<evidence type="ECO:0000313" key="7">
    <source>
        <dbReference type="EMBL" id="CAF4003691.1"/>
    </source>
</evidence>
<evidence type="ECO:0000313" key="8">
    <source>
        <dbReference type="Proteomes" id="UP000663855"/>
    </source>
</evidence>
<dbReference type="EMBL" id="CAJOBI010001660">
    <property type="protein sequence ID" value="CAF3893136.1"/>
    <property type="molecule type" value="Genomic_DNA"/>
</dbReference>
<evidence type="ECO:0000256" key="1">
    <source>
        <dbReference type="SAM" id="SignalP"/>
    </source>
</evidence>
<evidence type="ECO:0000313" key="2">
    <source>
        <dbReference type="EMBL" id="CAF1216524.1"/>
    </source>
</evidence>
<keyword evidence="1" id="KW-0732">Signal</keyword>
<dbReference type="Proteomes" id="UP000676336">
    <property type="component" value="Unassembled WGS sequence"/>
</dbReference>
<comment type="caution">
    <text evidence="2">The sequence shown here is derived from an EMBL/GenBank/DDBJ whole genome shotgun (WGS) entry which is preliminary data.</text>
</comment>
<sequence>MNFNLLLFINFFDIFLLIHANESLYFGIINHKAQWHFHCPQNHKKITDPPMNDQPLISYECPHRSSTMEIVPLEVDFTFLCRLQSRLIWIIIDLYQYNTFFWLIDRNDIEVKIMLNNEIQLHNSTNAAKNYTNRLILIDAFYIPFESIDSILNEQIEINIVIKNLNQSNQCQFSIKDQYSWKTLIGNYCDSTQSKTIFTQYAKCDFYSTKCVF</sequence>
<dbReference type="Proteomes" id="UP000663824">
    <property type="component" value="Unassembled WGS sequence"/>
</dbReference>
<reference evidence="2" key="1">
    <citation type="submission" date="2021-02" db="EMBL/GenBank/DDBJ databases">
        <authorList>
            <person name="Nowell W R."/>
        </authorList>
    </citation>
    <scope>NUCLEOTIDE SEQUENCE</scope>
</reference>
<dbReference type="AlphaFoldDB" id="A0A814XH06"/>
<dbReference type="EMBL" id="CAJNOW010000128">
    <property type="protein sequence ID" value="CAF1245094.1"/>
    <property type="molecule type" value="Genomic_DNA"/>
</dbReference>
<dbReference type="Proteomes" id="UP000663855">
    <property type="component" value="Unassembled WGS sequence"/>
</dbReference>
<name>A0A814XH06_9BILA</name>
<dbReference type="Proteomes" id="UP000663834">
    <property type="component" value="Unassembled WGS sequence"/>
</dbReference>
<accession>A0A814XH06</accession>
<dbReference type="Proteomes" id="UP000681720">
    <property type="component" value="Unassembled WGS sequence"/>
</dbReference>
<dbReference type="EMBL" id="CAJOBJ010004536">
    <property type="protein sequence ID" value="CAF4003691.1"/>
    <property type="molecule type" value="Genomic_DNA"/>
</dbReference>
<dbReference type="OrthoDB" id="10002199at2759"/>
<dbReference type="EMBL" id="CAJOBH010001978">
    <property type="protein sequence ID" value="CAF3883529.1"/>
    <property type="molecule type" value="Genomic_DNA"/>
</dbReference>
<evidence type="ECO:0000313" key="3">
    <source>
        <dbReference type="EMBL" id="CAF1245094.1"/>
    </source>
</evidence>